<dbReference type="RefSeq" id="WP_344401608.1">
    <property type="nucleotide sequence ID" value="NZ_BAAASG010000008.1"/>
</dbReference>
<feature type="compositionally biased region" description="Basic and acidic residues" evidence="1">
    <location>
        <begin position="76"/>
        <end position="86"/>
    </location>
</feature>
<evidence type="ECO:0008006" key="4">
    <source>
        <dbReference type="Google" id="ProtNLM"/>
    </source>
</evidence>
<sequence>MHRTARTAPGTGSVRHPALALLTAVVLTLLAAPALTGPAATGVPTAGMAATAAHHRDTGPRADEGCDTACTVRAATRQEPHREHPAPRCQPATCAQGTAVTPPGPARHSTQTTHASAVEPHTPHDRGRAPPDLSGI</sequence>
<comment type="caution">
    <text evidence="2">The sequence shown here is derived from an EMBL/GenBank/DDBJ whole genome shotgun (WGS) entry which is preliminary data.</text>
</comment>
<evidence type="ECO:0000256" key="1">
    <source>
        <dbReference type="SAM" id="MobiDB-lite"/>
    </source>
</evidence>
<dbReference type="Proteomes" id="UP001501777">
    <property type="component" value="Unassembled WGS sequence"/>
</dbReference>
<evidence type="ECO:0000313" key="3">
    <source>
        <dbReference type="Proteomes" id="UP001501777"/>
    </source>
</evidence>
<protein>
    <recommendedName>
        <fullName evidence="4">Secreted protein</fullName>
    </recommendedName>
</protein>
<accession>A0ABN3M4Z3</accession>
<dbReference type="EMBL" id="BAAASG010000008">
    <property type="protein sequence ID" value="GAA2494453.1"/>
    <property type="molecule type" value="Genomic_DNA"/>
</dbReference>
<reference evidence="2 3" key="1">
    <citation type="journal article" date="2019" name="Int. J. Syst. Evol. Microbiol.">
        <title>The Global Catalogue of Microorganisms (GCM) 10K type strain sequencing project: providing services to taxonomists for standard genome sequencing and annotation.</title>
        <authorList>
            <consortium name="The Broad Institute Genomics Platform"/>
            <consortium name="The Broad Institute Genome Sequencing Center for Infectious Disease"/>
            <person name="Wu L."/>
            <person name="Ma J."/>
        </authorList>
    </citation>
    <scope>NUCLEOTIDE SEQUENCE [LARGE SCALE GENOMIC DNA]</scope>
    <source>
        <strain evidence="2 3">JCM 4395</strain>
    </source>
</reference>
<feature type="region of interest" description="Disordered" evidence="1">
    <location>
        <begin position="75"/>
        <end position="136"/>
    </location>
</feature>
<evidence type="ECO:0000313" key="2">
    <source>
        <dbReference type="EMBL" id="GAA2494453.1"/>
    </source>
</evidence>
<keyword evidence="3" id="KW-1185">Reference proteome</keyword>
<proteinExistence type="predicted"/>
<organism evidence="2 3">
    <name type="scientific">Streptomyces longisporus</name>
    <dbReference type="NCBI Taxonomy" id="1948"/>
    <lineage>
        <taxon>Bacteria</taxon>
        <taxon>Bacillati</taxon>
        <taxon>Actinomycetota</taxon>
        <taxon>Actinomycetes</taxon>
        <taxon>Kitasatosporales</taxon>
        <taxon>Streptomycetaceae</taxon>
        <taxon>Streptomyces</taxon>
    </lineage>
</organism>
<name>A0ABN3M4Z3_STRLO</name>
<gene>
    <name evidence="2" type="ORF">GCM10010276_38440</name>
</gene>